<evidence type="ECO:0000313" key="3">
    <source>
        <dbReference type="Proteomes" id="UP001140949"/>
    </source>
</evidence>
<gene>
    <name evidence="2" type="ORF">M6B38_135075</name>
    <name evidence="1" type="ORF">M6B38_209185</name>
</gene>
<name>A0AAX6FG64_IRIPA</name>
<comment type="caution">
    <text evidence="2">The sequence shown here is derived from an EMBL/GenBank/DDBJ whole genome shotgun (WGS) entry which is preliminary data.</text>
</comment>
<dbReference type="EMBL" id="JANAVB010029095">
    <property type="protein sequence ID" value="KAJ6815309.1"/>
    <property type="molecule type" value="Genomic_DNA"/>
</dbReference>
<proteinExistence type="predicted"/>
<dbReference type="EMBL" id="JANAVB010040018">
    <property type="protein sequence ID" value="KAJ6799067.1"/>
    <property type="molecule type" value="Genomic_DNA"/>
</dbReference>
<reference evidence="2" key="1">
    <citation type="journal article" date="2023" name="GigaByte">
        <title>Genome assembly of the bearded iris, Iris pallida Lam.</title>
        <authorList>
            <person name="Bruccoleri R.E."/>
            <person name="Oakeley E.J."/>
            <person name="Faust A.M.E."/>
            <person name="Altorfer M."/>
            <person name="Dessus-Babus S."/>
            <person name="Burckhardt D."/>
            <person name="Oertli M."/>
            <person name="Naumann U."/>
            <person name="Petersen F."/>
            <person name="Wong J."/>
        </authorList>
    </citation>
    <scope>NUCLEOTIDE SEQUENCE</scope>
    <source>
        <strain evidence="2">GSM-AAB239-AS_SAM_17_03QT</strain>
    </source>
</reference>
<accession>A0AAX6FG64</accession>
<dbReference type="AlphaFoldDB" id="A0AAX6FG64"/>
<protein>
    <submittedName>
        <fullName evidence="2">Vegetative cell wall protein gp1-like</fullName>
    </submittedName>
</protein>
<reference evidence="2" key="2">
    <citation type="submission" date="2023-04" db="EMBL/GenBank/DDBJ databases">
        <authorList>
            <person name="Bruccoleri R.E."/>
            <person name="Oakeley E.J."/>
            <person name="Faust A.-M."/>
            <person name="Dessus-Babus S."/>
            <person name="Altorfer M."/>
            <person name="Burckhardt D."/>
            <person name="Oertli M."/>
            <person name="Naumann U."/>
            <person name="Petersen F."/>
            <person name="Wong J."/>
        </authorList>
    </citation>
    <scope>NUCLEOTIDE SEQUENCE</scope>
    <source>
        <strain evidence="2">GSM-AAB239-AS_SAM_17_03QT</strain>
        <tissue evidence="2">Leaf</tissue>
    </source>
</reference>
<keyword evidence="3" id="KW-1185">Reference proteome</keyword>
<dbReference type="Proteomes" id="UP001140949">
    <property type="component" value="Unassembled WGS sequence"/>
</dbReference>
<evidence type="ECO:0000313" key="1">
    <source>
        <dbReference type="EMBL" id="KAJ6799067.1"/>
    </source>
</evidence>
<evidence type="ECO:0000313" key="2">
    <source>
        <dbReference type="EMBL" id="KAJ6815309.1"/>
    </source>
</evidence>
<sequence>MRRRVPPERPPARIRPYPSASPLRLAERCAPDPERCAPNPERCASPRLALCRPASATVASADAVPRILSFSDADGIFLSLSFLSQFPVLWWTIPNATGLSVSPAGTPGKLAVDSLSFGRYVCT</sequence>
<organism evidence="2 3">
    <name type="scientific">Iris pallida</name>
    <name type="common">Sweet iris</name>
    <dbReference type="NCBI Taxonomy" id="29817"/>
    <lineage>
        <taxon>Eukaryota</taxon>
        <taxon>Viridiplantae</taxon>
        <taxon>Streptophyta</taxon>
        <taxon>Embryophyta</taxon>
        <taxon>Tracheophyta</taxon>
        <taxon>Spermatophyta</taxon>
        <taxon>Magnoliopsida</taxon>
        <taxon>Liliopsida</taxon>
        <taxon>Asparagales</taxon>
        <taxon>Iridaceae</taxon>
        <taxon>Iridoideae</taxon>
        <taxon>Irideae</taxon>
        <taxon>Iris</taxon>
    </lineage>
</organism>